<sequence>MRHPARAAMSPPRQLHLNLNFMNAGSYSSAWRRPESEAADFIDPAFLVRQAQIAERGTFDAVFLADNPALPDRPDLRPYQALEPTVVLAAMAAATTHIGLIATLSTTYNEPYNVARRFASLDHVSGGRSGWNIVTTAETGTARNFGLDEVLPHDQRYARAVEFADVVTALWDSWEPDALVGDKESGRFIDGSRIHPIDHRGRYFSVQGALNVPPSPQGRPVIVQAGGSSDGQDLAARHADLVFSVAHSLDEARSFADGLRARLLRAGRAPAEVVICPGLVTILGSTEAEAKRRERELWESVPIDYGLARLARTLNVDPGRLKLDEPLPADIPFPENHSQTFFKGTVTLAQRNGLTVRDLVKAQGGGGTQHRLAVGTPEQVADGIEAWFRSGAVDGFNIMPDVTASGLKVFVEEVVPLLRRRGIFREAYSGRTLRDHLGLPPPSVRHRRPAAATA</sequence>
<dbReference type="EMBL" id="JAENHM010000003">
    <property type="protein sequence ID" value="MBK1835923.1"/>
    <property type="molecule type" value="Genomic_DNA"/>
</dbReference>
<feature type="domain" description="Luciferase-like" evidence="7">
    <location>
        <begin position="34"/>
        <end position="392"/>
    </location>
</feature>
<dbReference type="PANTHER" id="PTHR30011:SF16">
    <property type="entry name" value="C2H2 FINGER DOMAIN TRANSCRIPTION FACTOR (EUROFUNG)-RELATED"/>
    <property type="match status" value="1"/>
</dbReference>
<accession>A0ABS1EXP3</accession>
<keyword evidence="9" id="KW-1185">Reference proteome</keyword>
<dbReference type="NCBIfam" id="TIGR03860">
    <property type="entry name" value="FMN_nitrolo"/>
    <property type="match status" value="1"/>
</dbReference>
<evidence type="ECO:0000256" key="6">
    <source>
        <dbReference type="SAM" id="MobiDB-lite"/>
    </source>
</evidence>
<dbReference type="CDD" id="cd01095">
    <property type="entry name" value="Nitrilotriacetate_monoxgenase"/>
    <property type="match status" value="1"/>
</dbReference>
<evidence type="ECO:0000313" key="9">
    <source>
        <dbReference type="Proteomes" id="UP000652760"/>
    </source>
</evidence>
<evidence type="ECO:0000259" key="7">
    <source>
        <dbReference type="Pfam" id="PF00296"/>
    </source>
</evidence>
<dbReference type="PIRSF" id="PIRSF000337">
    <property type="entry name" value="NTA_MOA"/>
    <property type="match status" value="1"/>
</dbReference>
<evidence type="ECO:0000256" key="2">
    <source>
        <dbReference type="ARBA" id="ARBA00022643"/>
    </source>
</evidence>
<keyword evidence="2" id="KW-0288">FMN</keyword>
<dbReference type="InterPro" id="IPR051260">
    <property type="entry name" value="Diverse_substr_monoxygenases"/>
</dbReference>
<dbReference type="InterPro" id="IPR011251">
    <property type="entry name" value="Luciferase-like_dom"/>
</dbReference>
<keyword evidence="3" id="KW-0560">Oxidoreductase</keyword>
<evidence type="ECO:0000256" key="3">
    <source>
        <dbReference type="ARBA" id="ARBA00023002"/>
    </source>
</evidence>
<keyword evidence="1" id="KW-0285">Flavoprotein</keyword>
<name>A0ABS1EXP3_9PROT</name>
<dbReference type="PANTHER" id="PTHR30011">
    <property type="entry name" value="ALKANESULFONATE MONOOXYGENASE-RELATED"/>
    <property type="match status" value="1"/>
</dbReference>
<keyword evidence="4" id="KW-0503">Monooxygenase</keyword>
<dbReference type="InterPro" id="IPR016215">
    <property type="entry name" value="NTA_MOA"/>
</dbReference>
<comment type="similarity">
    <text evidence="5">Belongs to the NtaA/SnaA/DszA monooxygenase family.</text>
</comment>
<proteinExistence type="inferred from homology"/>
<dbReference type="InterPro" id="IPR036661">
    <property type="entry name" value="Luciferase-like_sf"/>
</dbReference>
<evidence type="ECO:0000313" key="8">
    <source>
        <dbReference type="EMBL" id="MBK1835923.1"/>
    </source>
</evidence>
<dbReference type="Pfam" id="PF00296">
    <property type="entry name" value="Bac_luciferase"/>
    <property type="match status" value="1"/>
</dbReference>
<comment type="caution">
    <text evidence="8">The sequence shown here is derived from an EMBL/GenBank/DDBJ whole genome shotgun (WGS) entry which is preliminary data.</text>
</comment>
<dbReference type="SUPFAM" id="SSF51679">
    <property type="entry name" value="Bacterial luciferase-like"/>
    <property type="match status" value="1"/>
</dbReference>
<feature type="region of interest" description="Disordered" evidence="6">
    <location>
        <begin position="435"/>
        <end position="454"/>
    </location>
</feature>
<reference evidence="9" key="1">
    <citation type="submission" date="2021-01" db="EMBL/GenBank/DDBJ databases">
        <title>Genome public.</title>
        <authorList>
            <person name="Liu C."/>
            <person name="Sun Q."/>
        </authorList>
    </citation>
    <scope>NUCLEOTIDE SEQUENCE [LARGE SCALE GENOMIC DNA]</scope>
    <source>
        <strain evidence="9">YIM B02556</strain>
    </source>
</reference>
<evidence type="ECO:0000256" key="5">
    <source>
        <dbReference type="ARBA" id="ARBA00033748"/>
    </source>
</evidence>
<evidence type="ECO:0000256" key="4">
    <source>
        <dbReference type="ARBA" id="ARBA00023033"/>
    </source>
</evidence>
<evidence type="ECO:0000256" key="1">
    <source>
        <dbReference type="ARBA" id="ARBA00022630"/>
    </source>
</evidence>
<gene>
    <name evidence="8" type="ORF">JHL17_00725</name>
</gene>
<protein>
    <submittedName>
        <fullName evidence="8">LLM class flavin-dependent oxidoreductase</fullName>
    </submittedName>
</protein>
<dbReference type="Gene3D" id="3.20.20.30">
    <property type="entry name" value="Luciferase-like domain"/>
    <property type="match status" value="1"/>
</dbReference>
<dbReference type="Proteomes" id="UP000652760">
    <property type="component" value="Unassembled WGS sequence"/>
</dbReference>
<organism evidence="8 9">
    <name type="scientific">Azospirillum endophyticum</name>
    <dbReference type="NCBI Taxonomy" id="2800326"/>
    <lineage>
        <taxon>Bacteria</taxon>
        <taxon>Pseudomonadati</taxon>
        <taxon>Pseudomonadota</taxon>
        <taxon>Alphaproteobacteria</taxon>
        <taxon>Rhodospirillales</taxon>
        <taxon>Azospirillaceae</taxon>
        <taxon>Azospirillum</taxon>
    </lineage>
</organism>
<feature type="compositionally biased region" description="Basic residues" evidence="6">
    <location>
        <begin position="444"/>
        <end position="454"/>
    </location>
</feature>